<accession>A0A8J9VBR5</accession>
<keyword evidence="5" id="KW-1185">Reference proteome</keyword>
<reference evidence="4" key="1">
    <citation type="submission" date="2022-01" db="EMBL/GenBank/DDBJ databases">
        <authorList>
            <person name="Braso-Vives M."/>
        </authorList>
    </citation>
    <scope>NUCLEOTIDE SEQUENCE</scope>
</reference>
<dbReference type="PROSITE" id="PS51670">
    <property type="entry name" value="SHKT"/>
    <property type="match status" value="1"/>
</dbReference>
<dbReference type="PROSITE" id="PS01009">
    <property type="entry name" value="CRISP_1"/>
    <property type="match status" value="1"/>
</dbReference>
<dbReference type="InterPro" id="IPR001283">
    <property type="entry name" value="CRISP-related"/>
</dbReference>
<dbReference type="AlphaFoldDB" id="A0A8J9VBR5"/>
<dbReference type="InterPro" id="IPR003582">
    <property type="entry name" value="ShKT_dom"/>
</dbReference>
<gene>
    <name evidence="4" type="primary">GLIPR2</name>
    <name evidence="4" type="ORF">BLAG_LOCUS2317</name>
</gene>
<feature type="signal peptide" evidence="2">
    <location>
        <begin position="1"/>
        <end position="20"/>
    </location>
</feature>
<dbReference type="Gene3D" id="3.40.33.10">
    <property type="entry name" value="CAP"/>
    <property type="match status" value="1"/>
</dbReference>
<proteinExistence type="predicted"/>
<dbReference type="GO" id="GO:0005576">
    <property type="term" value="C:extracellular region"/>
    <property type="evidence" value="ECO:0007669"/>
    <property type="project" value="InterPro"/>
</dbReference>
<keyword evidence="2" id="KW-0732">Signal</keyword>
<protein>
    <submittedName>
        <fullName evidence="4">GLIPR2 protein</fullName>
    </submittedName>
</protein>
<evidence type="ECO:0000259" key="3">
    <source>
        <dbReference type="PROSITE" id="PS51670"/>
    </source>
</evidence>
<organism evidence="4 5">
    <name type="scientific">Branchiostoma lanceolatum</name>
    <name type="common">Common lancelet</name>
    <name type="synonym">Amphioxus lanceolatum</name>
    <dbReference type="NCBI Taxonomy" id="7740"/>
    <lineage>
        <taxon>Eukaryota</taxon>
        <taxon>Metazoa</taxon>
        <taxon>Chordata</taxon>
        <taxon>Cephalochordata</taxon>
        <taxon>Leptocardii</taxon>
        <taxon>Amphioxiformes</taxon>
        <taxon>Branchiostomatidae</taxon>
        <taxon>Branchiostoma</taxon>
    </lineage>
</organism>
<evidence type="ECO:0000313" key="5">
    <source>
        <dbReference type="Proteomes" id="UP000838412"/>
    </source>
</evidence>
<evidence type="ECO:0000256" key="2">
    <source>
        <dbReference type="SAM" id="SignalP"/>
    </source>
</evidence>
<dbReference type="Pfam" id="PF00188">
    <property type="entry name" value="CAP"/>
    <property type="match status" value="1"/>
</dbReference>
<evidence type="ECO:0000256" key="1">
    <source>
        <dbReference type="PROSITE-ProRule" id="PRU01005"/>
    </source>
</evidence>
<feature type="domain" description="ShKT" evidence="3">
    <location>
        <begin position="61"/>
        <end position="99"/>
    </location>
</feature>
<dbReference type="PANTHER" id="PTHR10334">
    <property type="entry name" value="CYSTEINE-RICH SECRETORY PROTEIN-RELATED"/>
    <property type="match status" value="1"/>
</dbReference>
<dbReference type="PRINTS" id="PR00837">
    <property type="entry name" value="V5TPXLIKE"/>
</dbReference>
<dbReference type="Pfam" id="PF01549">
    <property type="entry name" value="ShK"/>
    <property type="match status" value="2"/>
</dbReference>
<dbReference type="InterPro" id="IPR014044">
    <property type="entry name" value="CAP_dom"/>
</dbReference>
<dbReference type="SMART" id="SM00198">
    <property type="entry name" value="SCP"/>
    <property type="match status" value="1"/>
</dbReference>
<sequence length="310" mass="35620">MRVLGHVALFVMALPLLTIAKSLSDMEILKGAPPLPTDEKEREEFLKDLEVKRIVKRSADCKNVYSNCACNFYKLKDHCVSPVYKAWMVDNCPATCGVCIADPADFKCDNVYPDHMCDIFATRGLHEKPHLQYFMACKCPKACGICNMNIESAATSNPEDVFPQEECLRLHNEKRSRHGAEPLSWCQKCADFAEQVVKALEGSNSPLMHSKSVYRTWEVNGKMIKHGENLMYKFPRVDCQTAVESWYEERHVYNPRHPLFQIEESGHFTQLVWKSTKSVGCAKTDRYLCCIYEEAGNWKSVFRFHRNVQM</sequence>
<evidence type="ECO:0000313" key="4">
    <source>
        <dbReference type="EMBL" id="CAH1233626.1"/>
    </source>
</evidence>
<dbReference type="OrthoDB" id="337038at2759"/>
<dbReference type="Gene3D" id="1.10.10.1940">
    <property type="match status" value="1"/>
</dbReference>
<dbReference type="SUPFAM" id="SSF55797">
    <property type="entry name" value="PR-1-like"/>
    <property type="match status" value="1"/>
</dbReference>
<dbReference type="InterPro" id="IPR018244">
    <property type="entry name" value="Allrgn_V5/Tpx1_CS"/>
</dbReference>
<dbReference type="InterPro" id="IPR035940">
    <property type="entry name" value="CAP_sf"/>
</dbReference>
<dbReference type="EMBL" id="OV696686">
    <property type="protein sequence ID" value="CAH1233626.1"/>
    <property type="molecule type" value="Genomic_DNA"/>
</dbReference>
<dbReference type="Proteomes" id="UP000838412">
    <property type="component" value="Chromosome 1"/>
</dbReference>
<dbReference type="SMART" id="SM00254">
    <property type="entry name" value="ShKT"/>
    <property type="match status" value="2"/>
</dbReference>
<name>A0A8J9VBR5_BRALA</name>
<comment type="caution">
    <text evidence="1">Lacks conserved residue(s) required for the propagation of feature annotation.</text>
</comment>
<feature type="chain" id="PRO_5035469046" evidence="2">
    <location>
        <begin position="21"/>
        <end position="310"/>
    </location>
</feature>